<evidence type="ECO:0000313" key="1">
    <source>
        <dbReference type="EMBL" id="GGX85561.1"/>
    </source>
</evidence>
<evidence type="ECO:0008006" key="3">
    <source>
        <dbReference type="Google" id="ProtNLM"/>
    </source>
</evidence>
<dbReference type="Pfam" id="PF07152">
    <property type="entry name" value="YaeQ"/>
    <property type="match status" value="1"/>
</dbReference>
<name>A0ABQ2YK17_9NEIS</name>
<keyword evidence="2" id="KW-1185">Reference proteome</keyword>
<dbReference type="InterPro" id="IPR011335">
    <property type="entry name" value="Restrct_endonuc-II-like"/>
</dbReference>
<accession>A0ABQ2YK17</accession>
<dbReference type="PIRSF" id="PIRSF011484">
    <property type="entry name" value="YaeQ"/>
    <property type="match status" value="1"/>
</dbReference>
<reference evidence="2" key="1">
    <citation type="journal article" date="2019" name="Int. J. Syst. Evol. Microbiol.">
        <title>The Global Catalogue of Microorganisms (GCM) 10K type strain sequencing project: providing services to taxonomists for standard genome sequencing and annotation.</title>
        <authorList>
            <consortium name="The Broad Institute Genomics Platform"/>
            <consortium name="The Broad Institute Genome Sequencing Center for Infectious Disease"/>
            <person name="Wu L."/>
            <person name="Ma J."/>
        </authorList>
    </citation>
    <scope>NUCLEOTIDE SEQUENCE [LARGE SCALE GENOMIC DNA]</scope>
    <source>
        <strain evidence="2">KCTC 32041</strain>
    </source>
</reference>
<dbReference type="PANTHER" id="PTHR38784:SF1">
    <property type="entry name" value="SUCROSE PHOSPHORYLASE"/>
    <property type="match status" value="1"/>
</dbReference>
<dbReference type="InterPro" id="IPR038590">
    <property type="entry name" value="YaeQ_sf"/>
</dbReference>
<proteinExistence type="predicted"/>
<evidence type="ECO:0000313" key="2">
    <source>
        <dbReference type="Proteomes" id="UP000600877"/>
    </source>
</evidence>
<comment type="caution">
    <text evidence="1">The sequence shown here is derived from an EMBL/GenBank/DDBJ whole genome shotgun (WGS) entry which is preliminary data.</text>
</comment>
<sequence>MALKATIYKADLTISDMDRGYYDSHSLTIAQHPSETIERMMLRIAVFALHAGEYMAFTRGISDDDEPDLWRKNFSDEIEEWIELGEPDEKRLRKACGRAAKVWLYSYGGRAADIWWQGMEGKVGRFDHLNVFSIAPETLAELAALCERSMQLNATIQDGTLWLSSEKGSVAVTPQRLYGSGER</sequence>
<dbReference type="SMART" id="SM01322">
    <property type="entry name" value="YaeQ"/>
    <property type="match status" value="1"/>
</dbReference>
<dbReference type="Proteomes" id="UP000600877">
    <property type="component" value="Unassembled WGS sequence"/>
</dbReference>
<dbReference type="Gene3D" id="3.10.640.10">
    <property type="entry name" value="Restriction endonuclease-like alpha-beta roll domain"/>
    <property type="match status" value="1"/>
</dbReference>
<gene>
    <name evidence="1" type="ORF">GCM10011290_11550</name>
</gene>
<dbReference type="RefSeq" id="WP_189373199.1">
    <property type="nucleotide sequence ID" value="NZ_BMYW01000003.1"/>
</dbReference>
<dbReference type="CDD" id="cd22368">
    <property type="entry name" value="YaeQ-like"/>
    <property type="match status" value="1"/>
</dbReference>
<protein>
    <recommendedName>
        <fullName evidence="3">YaeQ family protein</fullName>
    </recommendedName>
</protein>
<dbReference type="EMBL" id="BMYW01000003">
    <property type="protein sequence ID" value="GGX85561.1"/>
    <property type="molecule type" value="Genomic_DNA"/>
</dbReference>
<dbReference type="PANTHER" id="PTHR38784">
    <property type="entry name" value="SUCROSE PHOSPHORYLASE"/>
    <property type="match status" value="1"/>
</dbReference>
<dbReference type="InterPro" id="IPR009822">
    <property type="entry name" value="YaeQ"/>
</dbReference>
<organism evidence="1 2">
    <name type="scientific">Vogesella alkaliphila</name>
    <dbReference type="NCBI Taxonomy" id="1193621"/>
    <lineage>
        <taxon>Bacteria</taxon>
        <taxon>Pseudomonadati</taxon>
        <taxon>Pseudomonadota</taxon>
        <taxon>Betaproteobacteria</taxon>
        <taxon>Neisseriales</taxon>
        <taxon>Chromobacteriaceae</taxon>
        <taxon>Vogesella</taxon>
    </lineage>
</organism>
<dbReference type="SUPFAM" id="SSF52980">
    <property type="entry name" value="Restriction endonuclease-like"/>
    <property type="match status" value="1"/>
</dbReference>